<dbReference type="GO" id="GO:0140359">
    <property type="term" value="F:ABC-type transporter activity"/>
    <property type="evidence" value="ECO:0007669"/>
    <property type="project" value="InterPro"/>
</dbReference>
<dbReference type="Proteomes" id="UP000178735">
    <property type="component" value="Unassembled WGS sequence"/>
</dbReference>
<proteinExistence type="predicted"/>
<name>A0A1F7WMB4_9BACT</name>
<protein>
    <recommendedName>
        <fullName evidence="4">ABC transporter permease</fullName>
    </recommendedName>
</protein>
<sequence>MGRITAIGKYLFLESIRDKLFIALMLISVIIVAGNFALDFFEQGIQDRIIFDFGSALASMLGAFLCLYLTVSHVRAQLDSKQAYFILTSESSRTHFLVGKWLGAIAFTAFNVLIIFGEIFLIVYFNSGIFSYVSVIYFYIVMLKLSILCSITAFFSVTSSLVVAPALSVFFYFLGHWGNYLTYAVAKSGSGHYTIKLCEFATGYLLPNFKYFTAEHVVTENFAGAAQYLAWLTLYAVAADLIIIGAAAAVFRKKDL</sequence>
<dbReference type="STRING" id="1817813.A2008_06240"/>
<dbReference type="AlphaFoldDB" id="A0A1F7WMB4"/>
<dbReference type="GO" id="GO:0005886">
    <property type="term" value="C:plasma membrane"/>
    <property type="evidence" value="ECO:0007669"/>
    <property type="project" value="UniProtKB-SubCell"/>
</dbReference>
<keyword evidence="1" id="KW-1133">Transmembrane helix</keyword>
<gene>
    <name evidence="2" type="ORF">A2008_06240</name>
</gene>
<feature type="transmembrane region" description="Helical" evidence="1">
    <location>
        <begin position="20"/>
        <end position="38"/>
    </location>
</feature>
<reference evidence="2 3" key="1">
    <citation type="journal article" date="2016" name="Nat. Commun.">
        <title>Thousands of microbial genomes shed light on interconnected biogeochemical processes in an aquifer system.</title>
        <authorList>
            <person name="Anantharaman K."/>
            <person name="Brown C.T."/>
            <person name="Hug L.A."/>
            <person name="Sharon I."/>
            <person name="Castelle C.J."/>
            <person name="Probst A.J."/>
            <person name="Thomas B.C."/>
            <person name="Singh A."/>
            <person name="Wilkins M.J."/>
            <person name="Karaoz U."/>
            <person name="Brodie E.L."/>
            <person name="Williams K.H."/>
            <person name="Hubbard S.S."/>
            <person name="Banfield J.F."/>
        </authorList>
    </citation>
    <scope>NUCLEOTIDE SEQUENCE [LARGE SCALE GENOMIC DNA]</scope>
</reference>
<keyword evidence="1" id="KW-0472">Membrane</keyword>
<dbReference type="EMBL" id="MGFH01000182">
    <property type="protein sequence ID" value="OGM03248.1"/>
    <property type="molecule type" value="Genomic_DNA"/>
</dbReference>
<organism evidence="2 3">
    <name type="scientific">Candidatus Wallbacteria bacterium GWC2_49_35</name>
    <dbReference type="NCBI Taxonomy" id="1817813"/>
    <lineage>
        <taxon>Bacteria</taxon>
        <taxon>Candidatus Walliibacteriota</taxon>
    </lineage>
</organism>
<feature type="transmembrane region" description="Helical" evidence="1">
    <location>
        <begin position="228"/>
        <end position="251"/>
    </location>
</feature>
<evidence type="ECO:0000256" key="1">
    <source>
        <dbReference type="SAM" id="Phobius"/>
    </source>
</evidence>
<evidence type="ECO:0008006" key="4">
    <source>
        <dbReference type="Google" id="ProtNLM"/>
    </source>
</evidence>
<feature type="transmembrane region" description="Helical" evidence="1">
    <location>
        <begin position="154"/>
        <end position="174"/>
    </location>
</feature>
<feature type="transmembrane region" description="Helical" evidence="1">
    <location>
        <begin position="50"/>
        <end position="71"/>
    </location>
</feature>
<keyword evidence="1" id="KW-0812">Transmembrane</keyword>
<feature type="transmembrane region" description="Helical" evidence="1">
    <location>
        <begin position="129"/>
        <end position="147"/>
    </location>
</feature>
<evidence type="ECO:0000313" key="2">
    <source>
        <dbReference type="EMBL" id="OGM03248.1"/>
    </source>
</evidence>
<comment type="caution">
    <text evidence="2">The sequence shown here is derived from an EMBL/GenBank/DDBJ whole genome shotgun (WGS) entry which is preliminary data.</text>
</comment>
<accession>A0A1F7WMB4</accession>
<feature type="transmembrane region" description="Helical" evidence="1">
    <location>
        <begin position="101"/>
        <end position="123"/>
    </location>
</feature>
<evidence type="ECO:0000313" key="3">
    <source>
        <dbReference type="Proteomes" id="UP000178735"/>
    </source>
</evidence>